<keyword evidence="2" id="KW-1185">Reference proteome</keyword>
<sequence length="109" mass="12261">MMARSALIPLTTKMSILSSRREVGKVYRGFSSFTRAVDDEAAQRFTGSLEEKNSKELQSLTCWIPHPRSGIYFPAGHEWVMEDVPKDAASFGGRTLWLRNDDGVEKPDP</sequence>
<evidence type="ECO:0000313" key="1">
    <source>
        <dbReference type="EMBL" id="KAJ4716176.1"/>
    </source>
</evidence>
<protein>
    <submittedName>
        <fullName evidence="1">Late embryogenesis abundant protein Lea5</fullName>
    </submittedName>
</protein>
<proteinExistence type="predicted"/>
<reference evidence="1 2" key="1">
    <citation type="journal article" date="2023" name="Science">
        <title>Complex scaffold remodeling in plant triterpene biosynthesis.</title>
        <authorList>
            <person name="De La Pena R."/>
            <person name="Hodgson H."/>
            <person name="Liu J.C."/>
            <person name="Stephenson M.J."/>
            <person name="Martin A.C."/>
            <person name="Owen C."/>
            <person name="Harkess A."/>
            <person name="Leebens-Mack J."/>
            <person name="Jimenez L.E."/>
            <person name="Osbourn A."/>
            <person name="Sattely E.S."/>
        </authorList>
    </citation>
    <scope>NUCLEOTIDE SEQUENCE [LARGE SCALE GENOMIC DNA]</scope>
    <source>
        <strain evidence="2">cv. JPN11</strain>
        <tissue evidence="1">Leaf</tissue>
    </source>
</reference>
<accession>A0ACC1XYF6</accession>
<organism evidence="1 2">
    <name type="scientific">Melia azedarach</name>
    <name type="common">Chinaberry tree</name>
    <dbReference type="NCBI Taxonomy" id="155640"/>
    <lineage>
        <taxon>Eukaryota</taxon>
        <taxon>Viridiplantae</taxon>
        <taxon>Streptophyta</taxon>
        <taxon>Embryophyta</taxon>
        <taxon>Tracheophyta</taxon>
        <taxon>Spermatophyta</taxon>
        <taxon>Magnoliopsida</taxon>
        <taxon>eudicotyledons</taxon>
        <taxon>Gunneridae</taxon>
        <taxon>Pentapetalae</taxon>
        <taxon>rosids</taxon>
        <taxon>malvids</taxon>
        <taxon>Sapindales</taxon>
        <taxon>Meliaceae</taxon>
        <taxon>Melia</taxon>
    </lineage>
</organism>
<comment type="caution">
    <text evidence="1">The sequence shown here is derived from an EMBL/GenBank/DDBJ whole genome shotgun (WGS) entry which is preliminary data.</text>
</comment>
<dbReference type="Proteomes" id="UP001164539">
    <property type="component" value="Chromosome 6"/>
</dbReference>
<evidence type="ECO:0000313" key="2">
    <source>
        <dbReference type="Proteomes" id="UP001164539"/>
    </source>
</evidence>
<name>A0ACC1XYF6_MELAZ</name>
<dbReference type="EMBL" id="CM051399">
    <property type="protein sequence ID" value="KAJ4716176.1"/>
    <property type="molecule type" value="Genomic_DNA"/>
</dbReference>
<gene>
    <name evidence="1" type="ORF">OWV82_011233</name>
</gene>